<gene>
    <name evidence="2" type="ORF">PVAP13_9NG422056</name>
</gene>
<comment type="caution">
    <text evidence="2">The sequence shown here is derived from an EMBL/GenBank/DDBJ whole genome shotgun (WGS) entry which is preliminary data.</text>
</comment>
<evidence type="ECO:0000313" key="2">
    <source>
        <dbReference type="EMBL" id="KAG2538718.1"/>
    </source>
</evidence>
<feature type="compositionally biased region" description="Pro residues" evidence="1">
    <location>
        <begin position="118"/>
        <end position="128"/>
    </location>
</feature>
<feature type="region of interest" description="Disordered" evidence="1">
    <location>
        <begin position="24"/>
        <end position="152"/>
    </location>
</feature>
<dbReference type="EMBL" id="CM029054">
    <property type="protein sequence ID" value="KAG2538718.1"/>
    <property type="molecule type" value="Genomic_DNA"/>
</dbReference>
<organism evidence="2 3">
    <name type="scientific">Panicum virgatum</name>
    <name type="common">Blackwell switchgrass</name>
    <dbReference type="NCBI Taxonomy" id="38727"/>
    <lineage>
        <taxon>Eukaryota</taxon>
        <taxon>Viridiplantae</taxon>
        <taxon>Streptophyta</taxon>
        <taxon>Embryophyta</taxon>
        <taxon>Tracheophyta</taxon>
        <taxon>Spermatophyta</taxon>
        <taxon>Magnoliopsida</taxon>
        <taxon>Liliopsida</taxon>
        <taxon>Poales</taxon>
        <taxon>Poaceae</taxon>
        <taxon>PACMAD clade</taxon>
        <taxon>Panicoideae</taxon>
        <taxon>Panicodae</taxon>
        <taxon>Paniceae</taxon>
        <taxon>Panicinae</taxon>
        <taxon>Panicum</taxon>
        <taxon>Panicum sect. Hiantes</taxon>
    </lineage>
</organism>
<keyword evidence="3" id="KW-1185">Reference proteome</keyword>
<dbReference type="Proteomes" id="UP000823388">
    <property type="component" value="Chromosome 9N"/>
</dbReference>
<proteinExistence type="predicted"/>
<evidence type="ECO:0000313" key="3">
    <source>
        <dbReference type="Proteomes" id="UP000823388"/>
    </source>
</evidence>
<accession>A0A8T0MPV6</accession>
<reference evidence="2" key="1">
    <citation type="submission" date="2020-05" db="EMBL/GenBank/DDBJ databases">
        <title>WGS assembly of Panicum virgatum.</title>
        <authorList>
            <person name="Lovell J.T."/>
            <person name="Jenkins J."/>
            <person name="Shu S."/>
            <person name="Juenger T.E."/>
            <person name="Schmutz J."/>
        </authorList>
    </citation>
    <scope>NUCLEOTIDE SEQUENCE</scope>
    <source>
        <strain evidence="2">AP13</strain>
    </source>
</reference>
<feature type="compositionally biased region" description="Low complexity" evidence="1">
    <location>
        <begin position="98"/>
        <end position="111"/>
    </location>
</feature>
<name>A0A8T0MPV6_PANVG</name>
<feature type="compositionally biased region" description="Basic residues" evidence="1">
    <location>
        <begin position="139"/>
        <end position="152"/>
    </location>
</feature>
<feature type="compositionally biased region" description="Low complexity" evidence="1">
    <location>
        <begin position="64"/>
        <end position="74"/>
    </location>
</feature>
<dbReference type="AlphaFoldDB" id="A0A8T0MPV6"/>
<evidence type="ECO:0000256" key="1">
    <source>
        <dbReference type="SAM" id="MobiDB-lite"/>
    </source>
</evidence>
<sequence length="221" mass="22805">MLKRPVSLQVMDAREAAAAAGHLHLHPIPSPSSSSGSSGSRLGARTSISFPPRPTVATAGRLHSIPSPSSSSGSSSGGLGPRGAPISFPPRPAAAVVGHLHPIPSSSSSLGSGSGQPGAPPSPSPPHPQGRRAASSPSPRRRQGRRHQANCNHIHPRRLRVIALQEHMGVNVCLVLVVDLCLTPSSCTEPSCKGEKGTCVAVQGRPEDEKKTSLFSAFFMS</sequence>
<feature type="compositionally biased region" description="Low complexity" evidence="1">
    <location>
        <begin position="31"/>
        <end position="40"/>
    </location>
</feature>
<protein>
    <submittedName>
        <fullName evidence="2">Uncharacterized protein</fullName>
    </submittedName>
</protein>